<comment type="caution">
    <text evidence="4">The sequence shown here is derived from an EMBL/GenBank/DDBJ whole genome shotgun (WGS) entry which is preliminary data.</text>
</comment>
<dbReference type="InterPro" id="IPR002104">
    <property type="entry name" value="Integrase_catalytic"/>
</dbReference>
<dbReference type="SUPFAM" id="SSF56349">
    <property type="entry name" value="DNA breaking-rejoining enzymes"/>
    <property type="match status" value="1"/>
</dbReference>
<sequence length="263" mass="29801">ASNNLRLRAILMTFKDTGLGVAEIVLLTVDDFLGARNYKDEDGKIFKAWAKPLIRKKTGERCHVHMGSDAVSSIEDYIGQRKTGPIFIMAKGAPHKDKNGKSSPEFGYTNIGDPMKSITVTKTVINHCKVLRNKGYKISAHSFRKLFETSFDLEGSLNVAKKVMGKAIPATDEPYLQYEDELTKIYINVYNKRLALYTESTQMKDLKDQIAEIKAKASSNEVQLQDEVRDLKKKLDEALVDNTRATLMEERLDRLEKLKRENP</sequence>
<feature type="coiled-coil region" evidence="2">
    <location>
        <begin position="203"/>
        <end position="241"/>
    </location>
</feature>
<dbReference type="InterPro" id="IPR011010">
    <property type="entry name" value="DNA_brk_join_enz"/>
</dbReference>
<dbReference type="InterPro" id="IPR013762">
    <property type="entry name" value="Integrase-like_cat_sf"/>
</dbReference>
<name>X1C4V9_9ZZZZ</name>
<dbReference type="GO" id="GO:0006310">
    <property type="term" value="P:DNA recombination"/>
    <property type="evidence" value="ECO:0007669"/>
    <property type="project" value="UniProtKB-KW"/>
</dbReference>
<evidence type="ECO:0000256" key="2">
    <source>
        <dbReference type="SAM" id="Coils"/>
    </source>
</evidence>
<keyword evidence="1" id="KW-0233">DNA recombination</keyword>
<dbReference type="GO" id="GO:0015074">
    <property type="term" value="P:DNA integration"/>
    <property type="evidence" value="ECO:0007669"/>
    <property type="project" value="InterPro"/>
</dbReference>
<dbReference type="Pfam" id="PF00589">
    <property type="entry name" value="Phage_integrase"/>
    <property type="match status" value="1"/>
</dbReference>
<evidence type="ECO:0000256" key="1">
    <source>
        <dbReference type="ARBA" id="ARBA00023172"/>
    </source>
</evidence>
<reference evidence="4" key="1">
    <citation type="journal article" date="2014" name="Front. Microbiol.">
        <title>High frequency of phylogenetically diverse reductive dehalogenase-homologous genes in deep subseafloor sedimentary metagenomes.</title>
        <authorList>
            <person name="Kawai M."/>
            <person name="Futagami T."/>
            <person name="Toyoda A."/>
            <person name="Takaki Y."/>
            <person name="Nishi S."/>
            <person name="Hori S."/>
            <person name="Arai W."/>
            <person name="Tsubouchi T."/>
            <person name="Morono Y."/>
            <person name="Uchiyama I."/>
            <person name="Ito T."/>
            <person name="Fujiyama A."/>
            <person name="Inagaki F."/>
            <person name="Takami H."/>
        </authorList>
    </citation>
    <scope>NUCLEOTIDE SEQUENCE</scope>
    <source>
        <strain evidence="4">Expedition CK06-06</strain>
    </source>
</reference>
<protein>
    <recommendedName>
        <fullName evidence="3">Tyr recombinase domain-containing protein</fullName>
    </recommendedName>
</protein>
<evidence type="ECO:0000313" key="4">
    <source>
        <dbReference type="EMBL" id="GAG91428.1"/>
    </source>
</evidence>
<proteinExistence type="predicted"/>
<gene>
    <name evidence="4" type="ORF">S01H4_44426</name>
</gene>
<feature type="domain" description="Tyr recombinase" evidence="3">
    <location>
        <begin position="2"/>
        <end position="165"/>
    </location>
</feature>
<dbReference type="AlphaFoldDB" id="X1C4V9"/>
<keyword evidence="2" id="KW-0175">Coiled coil</keyword>
<dbReference type="Gene3D" id="1.10.443.10">
    <property type="entry name" value="Intergrase catalytic core"/>
    <property type="match status" value="1"/>
</dbReference>
<organism evidence="4">
    <name type="scientific">marine sediment metagenome</name>
    <dbReference type="NCBI Taxonomy" id="412755"/>
    <lineage>
        <taxon>unclassified sequences</taxon>
        <taxon>metagenomes</taxon>
        <taxon>ecological metagenomes</taxon>
    </lineage>
</organism>
<accession>X1C4V9</accession>
<evidence type="ECO:0000259" key="3">
    <source>
        <dbReference type="Pfam" id="PF00589"/>
    </source>
</evidence>
<feature type="non-terminal residue" evidence="4">
    <location>
        <position position="1"/>
    </location>
</feature>
<dbReference type="EMBL" id="BART01024633">
    <property type="protein sequence ID" value="GAG91428.1"/>
    <property type="molecule type" value="Genomic_DNA"/>
</dbReference>
<dbReference type="GO" id="GO:0003677">
    <property type="term" value="F:DNA binding"/>
    <property type="evidence" value="ECO:0007669"/>
    <property type="project" value="InterPro"/>
</dbReference>